<comment type="caution">
    <text evidence="1">The sequence shown here is derived from an EMBL/GenBank/DDBJ whole genome shotgun (WGS) entry which is preliminary data.</text>
</comment>
<keyword evidence="2" id="KW-1185">Reference proteome</keyword>
<evidence type="ECO:0000313" key="2">
    <source>
        <dbReference type="Proteomes" id="UP001342826"/>
    </source>
</evidence>
<accession>A0ABU6NZ68</accession>
<evidence type="ECO:0000313" key="1">
    <source>
        <dbReference type="EMBL" id="MED4402410.1"/>
    </source>
</evidence>
<name>A0ABU6NZ68_9BACI</name>
<dbReference type="RefSeq" id="WP_328015413.1">
    <property type="nucleotide sequence ID" value="NZ_JARTFS010000011.1"/>
</dbReference>
<dbReference type="InterPro" id="IPR037883">
    <property type="entry name" value="Knr4/Smi1-like_sf"/>
</dbReference>
<proteinExistence type="predicted"/>
<dbReference type="Gene3D" id="3.40.1580.10">
    <property type="entry name" value="SMI1/KNR4-like"/>
    <property type="match status" value="1"/>
</dbReference>
<organism evidence="1 2">
    <name type="scientific">Metabacillus fastidiosus</name>
    <dbReference type="NCBI Taxonomy" id="1458"/>
    <lineage>
        <taxon>Bacteria</taxon>
        <taxon>Bacillati</taxon>
        <taxon>Bacillota</taxon>
        <taxon>Bacilli</taxon>
        <taxon>Bacillales</taxon>
        <taxon>Bacillaceae</taxon>
        <taxon>Metabacillus</taxon>
    </lineage>
</organism>
<dbReference type="Pfam" id="PF14568">
    <property type="entry name" value="SUKH_6"/>
    <property type="match status" value="1"/>
</dbReference>
<dbReference type="EMBL" id="JARTFS010000011">
    <property type="protein sequence ID" value="MED4402410.1"/>
    <property type="molecule type" value="Genomic_DNA"/>
</dbReference>
<sequence length="134" mass="15840">MRTYKDIIEKIYINPRDYKFNKISESTRKQIVEFTDIPQDYTDFLKEVGYGSVGDSYFMFYEGLIEAEEIFDTEENEELNNVLLLGDNFSGDAVGFLITDNWSIVEVWHEDLSIVPREEKTFKQFVCNVFLKEM</sequence>
<gene>
    <name evidence="1" type="ORF">P9271_13900</name>
</gene>
<dbReference type="SUPFAM" id="SSF160631">
    <property type="entry name" value="SMI1/KNR4-like"/>
    <property type="match status" value="1"/>
</dbReference>
<reference evidence="1 2" key="1">
    <citation type="submission" date="2023-03" db="EMBL/GenBank/DDBJ databases">
        <title>Bacillus Genome Sequencing.</title>
        <authorList>
            <person name="Dunlap C."/>
        </authorList>
    </citation>
    <scope>NUCLEOTIDE SEQUENCE [LARGE SCALE GENOMIC DNA]</scope>
    <source>
        <strain evidence="1 2">NRS-1717</strain>
    </source>
</reference>
<protein>
    <submittedName>
        <fullName evidence="1">SMI1/KNR4 family protein</fullName>
    </submittedName>
</protein>
<dbReference type="Proteomes" id="UP001342826">
    <property type="component" value="Unassembled WGS sequence"/>
</dbReference>